<protein>
    <submittedName>
        <fullName evidence="11">3,4-dihydroxy-9,10-secoandrosta-1,3,5(10)-triene-9,17-dione 4,5-dioxygenase</fullName>
    </submittedName>
</protein>
<evidence type="ECO:0000256" key="3">
    <source>
        <dbReference type="ARBA" id="ARBA00022723"/>
    </source>
</evidence>
<dbReference type="RefSeq" id="WP_090347851.1">
    <property type="nucleotide sequence ID" value="NZ_LT629751.1"/>
</dbReference>
<dbReference type="GO" id="GO:0008198">
    <property type="term" value="F:ferrous iron binding"/>
    <property type="evidence" value="ECO:0007669"/>
    <property type="project" value="InterPro"/>
</dbReference>
<dbReference type="Gene3D" id="3.10.180.10">
    <property type="entry name" value="2,3-Dihydroxybiphenyl 1,2-Dioxygenase, domain 1"/>
    <property type="match status" value="2"/>
</dbReference>
<gene>
    <name evidence="11" type="ORF">SAMN05216221_0946</name>
</gene>
<dbReference type="Pfam" id="PF00903">
    <property type="entry name" value="Glyoxalase"/>
    <property type="match status" value="1"/>
</dbReference>
<evidence type="ECO:0000256" key="8">
    <source>
        <dbReference type="ARBA" id="ARBA00023004"/>
    </source>
</evidence>
<evidence type="ECO:0000313" key="12">
    <source>
        <dbReference type="Proteomes" id="UP000243359"/>
    </source>
</evidence>
<dbReference type="Pfam" id="PF22632">
    <property type="entry name" value="BphC_D1"/>
    <property type="match status" value="1"/>
</dbReference>
<reference evidence="12" key="1">
    <citation type="submission" date="2016-10" db="EMBL/GenBank/DDBJ databases">
        <authorList>
            <person name="Varghese N."/>
            <person name="Submissions S."/>
        </authorList>
    </citation>
    <scope>NUCLEOTIDE SEQUENCE [LARGE SCALE GENOMIC DNA]</scope>
    <source>
        <strain evidence="12">KCTC 32247</strain>
    </source>
</reference>
<dbReference type="InterPro" id="IPR037523">
    <property type="entry name" value="VOC_core"/>
</dbReference>
<dbReference type="STRING" id="1392877.SAMN05216221_0946"/>
<dbReference type="PROSITE" id="PS51819">
    <property type="entry name" value="VOC"/>
    <property type="match status" value="2"/>
</dbReference>
<dbReference type="Proteomes" id="UP000243359">
    <property type="component" value="Chromosome I"/>
</dbReference>
<keyword evidence="3" id="KW-0479">Metal-binding</keyword>
<evidence type="ECO:0000256" key="1">
    <source>
        <dbReference type="ARBA" id="ARBA00001954"/>
    </source>
</evidence>
<evidence type="ECO:0000256" key="2">
    <source>
        <dbReference type="ARBA" id="ARBA00008784"/>
    </source>
</evidence>
<proteinExistence type="inferred from homology"/>
<feature type="domain" description="VOC" evidence="10">
    <location>
        <begin position="143"/>
        <end position="267"/>
    </location>
</feature>
<dbReference type="InterPro" id="IPR004360">
    <property type="entry name" value="Glyas_Fos-R_dOase_dom"/>
</dbReference>
<evidence type="ECO:0000259" key="10">
    <source>
        <dbReference type="PROSITE" id="PS51819"/>
    </source>
</evidence>
<dbReference type="CDD" id="cd07237">
    <property type="entry name" value="BphC1-RGP6_C_like"/>
    <property type="match status" value="1"/>
</dbReference>
<evidence type="ECO:0000256" key="5">
    <source>
        <dbReference type="ARBA" id="ARBA00022797"/>
    </source>
</evidence>
<keyword evidence="7 9" id="KW-0560">Oxidoreductase</keyword>
<feature type="domain" description="VOC" evidence="10">
    <location>
        <begin position="6"/>
        <end position="120"/>
    </location>
</feature>
<name>A0A1H1P0G7_9PSED</name>
<dbReference type="InterPro" id="IPR000486">
    <property type="entry name" value="Xdiol_ring_cleave_dOase_1/2"/>
</dbReference>
<sequence>MMDIRGLAYVVASSRDLGAWRRQAEDVLGMMVEEGPLGDLYIKMDERPFRLFVSGGPADRYVASGWELAGEEAFEQACAELERAGVPYERGCVELCAVRRVNGLASLRDPSGNLHELVWGVRSDFRRFVSPAGVPGFVTGELGMGHTVLPAANFEETWAFLRDVMGFGLSDIHRFQPAPDAPAIPIYFLHCNNGRHHSLALFGAPVPSGCVHLMVEVENLVEVGRAHDRMQRAGVKLMATLGQHVNDRMTSFYMDTPSGFAIEYGFGGLVLDWTRHSVYEASEVSVWGHDFGVGFNAPAN</sequence>
<organism evidence="11 12">
    <name type="scientific">Pseudomonas oryzae</name>
    <dbReference type="NCBI Taxonomy" id="1392877"/>
    <lineage>
        <taxon>Bacteria</taxon>
        <taxon>Pseudomonadati</taxon>
        <taxon>Pseudomonadota</taxon>
        <taxon>Gammaproteobacteria</taxon>
        <taxon>Pseudomonadales</taxon>
        <taxon>Pseudomonadaceae</taxon>
        <taxon>Pseudomonas</taxon>
    </lineage>
</organism>
<evidence type="ECO:0000256" key="9">
    <source>
        <dbReference type="RuleBase" id="RU000683"/>
    </source>
</evidence>
<keyword evidence="5 9" id="KW-0058">Aromatic hydrocarbons catabolism</keyword>
<dbReference type="AlphaFoldDB" id="A0A1H1P0G7"/>
<dbReference type="OrthoDB" id="9803142at2"/>
<keyword evidence="12" id="KW-1185">Reference proteome</keyword>
<evidence type="ECO:0000313" key="11">
    <source>
        <dbReference type="EMBL" id="SDS04697.1"/>
    </source>
</evidence>
<evidence type="ECO:0000256" key="6">
    <source>
        <dbReference type="ARBA" id="ARBA00022964"/>
    </source>
</evidence>
<keyword evidence="8 9" id="KW-0408">Iron</keyword>
<comment type="similarity">
    <text evidence="2 9">Belongs to the extradiol ring-cleavage dioxygenase family.</text>
</comment>
<dbReference type="InterPro" id="IPR029068">
    <property type="entry name" value="Glyas_Bleomycin-R_OHBP_Dase"/>
</dbReference>
<evidence type="ECO:0000256" key="7">
    <source>
        <dbReference type="ARBA" id="ARBA00023002"/>
    </source>
</evidence>
<accession>A0A1H1P0G7</accession>
<dbReference type="CDD" id="cd07252">
    <property type="entry name" value="BphC1-RGP6_N_like"/>
    <property type="match status" value="1"/>
</dbReference>
<dbReference type="SUPFAM" id="SSF54593">
    <property type="entry name" value="Glyoxalase/Bleomycin resistance protein/Dihydroxybiphenyl dioxygenase"/>
    <property type="match status" value="2"/>
</dbReference>
<evidence type="ECO:0000256" key="4">
    <source>
        <dbReference type="ARBA" id="ARBA00022737"/>
    </source>
</evidence>
<dbReference type="EMBL" id="LT629751">
    <property type="protein sequence ID" value="SDS04697.1"/>
    <property type="molecule type" value="Genomic_DNA"/>
</dbReference>
<keyword evidence="4" id="KW-0677">Repeat</keyword>
<comment type="cofactor">
    <cofactor evidence="1 9">
        <name>Fe(2+)</name>
        <dbReference type="ChEBI" id="CHEBI:29033"/>
    </cofactor>
</comment>
<dbReference type="PROSITE" id="PS00082">
    <property type="entry name" value="EXTRADIOL_DIOXYGENAS"/>
    <property type="match status" value="1"/>
</dbReference>
<dbReference type="GO" id="GO:0051213">
    <property type="term" value="F:dioxygenase activity"/>
    <property type="evidence" value="ECO:0007669"/>
    <property type="project" value="UniProtKB-KW"/>
</dbReference>
<keyword evidence="6 9" id="KW-0223">Dioxygenase</keyword>